<sequence>MRGHRTIRRAYTPMVDKILVVWPISDDGLYPCDGDGWFVACAARNWCYYEFSLSARNFLSRQQVFQLYPEAKAVWGFLYGIAMHNLRRNHGRLVIRSRH</sequence>
<gene>
    <name evidence="2" type="ORF">AVEN_122496_1</name>
    <name evidence="3" type="ORF">AVEN_122761_1</name>
    <name evidence="4" type="ORF">AVEN_198878_1</name>
    <name evidence="1" type="ORF">AVEN_243141_1</name>
</gene>
<dbReference type="EMBL" id="BGPR01080135">
    <property type="protein sequence ID" value="GBL77510.1"/>
    <property type="molecule type" value="Genomic_DNA"/>
</dbReference>
<evidence type="ECO:0000313" key="1">
    <source>
        <dbReference type="EMBL" id="GBL77465.1"/>
    </source>
</evidence>
<keyword evidence="5" id="KW-1185">Reference proteome</keyword>
<evidence type="ECO:0000313" key="5">
    <source>
        <dbReference type="Proteomes" id="UP000499080"/>
    </source>
</evidence>
<dbReference type="EMBL" id="BGPR01080136">
    <property type="protein sequence ID" value="GBL77515.1"/>
    <property type="molecule type" value="Genomic_DNA"/>
</dbReference>
<dbReference type="EMBL" id="BGPR01080124">
    <property type="protein sequence ID" value="GBL77465.1"/>
    <property type="molecule type" value="Genomic_DNA"/>
</dbReference>
<protein>
    <submittedName>
        <fullName evidence="2">Uncharacterized protein</fullName>
    </submittedName>
</protein>
<comment type="caution">
    <text evidence="2">The sequence shown here is derived from an EMBL/GenBank/DDBJ whole genome shotgun (WGS) entry which is preliminary data.</text>
</comment>
<evidence type="ECO:0000313" key="2">
    <source>
        <dbReference type="EMBL" id="GBL77510.1"/>
    </source>
</evidence>
<name>A0A4Y2ACU9_ARAVE</name>
<reference evidence="2 5" key="1">
    <citation type="journal article" date="2019" name="Sci. Rep.">
        <title>Orb-weaving spider Araneus ventricosus genome elucidates the spidroin gene catalogue.</title>
        <authorList>
            <person name="Kono N."/>
            <person name="Nakamura H."/>
            <person name="Ohtoshi R."/>
            <person name="Moran D.A.P."/>
            <person name="Shinohara A."/>
            <person name="Yoshida Y."/>
            <person name="Fujiwara M."/>
            <person name="Mori M."/>
            <person name="Tomita M."/>
            <person name="Arakawa K."/>
        </authorList>
    </citation>
    <scope>NUCLEOTIDE SEQUENCE [LARGE SCALE GENOMIC DNA]</scope>
</reference>
<dbReference type="AlphaFoldDB" id="A0A4Y2ACU9"/>
<accession>A0A4Y2ACU9</accession>
<evidence type="ECO:0000313" key="4">
    <source>
        <dbReference type="EMBL" id="GBL77526.1"/>
    </source>
</evidence>
<evidence type="ECO:0000313" key="3">
    <source>
        <dbReference type="EMBL" id="GBL77515.1"/>
    </source>
</evidence>
<organism evidence="2 5">
    <name type="scientific">Araneus ventricosus</name>
    <name type="common">Orbweaver spider</name>
    <name type="synonym">Epeira ventricosa</name>
    <dbReference type="NCBI Taxonomy" id="182803"/>
    <lineage>
        <taxon>Eukaryota</taxon>
        <taxon>Metazoa</taxon>
        <taxon>Ecdysozoa</taxon>
        <taxon>Arthropoda</taxon>
        <taxon>Chelicerata</taxon>
        <taxon>Arachnida</taxon>
        <taxon>Araneae</taxon>
        <taxon>Araneomorphae</taxon>
        <taxon>Entelegynae</taxon>
        <taxon>Araneoidea</taxon>
        <taxon>Araneidae</taxon>
        <taxon>Araneus</taxon>
    </lineage>
</organism>
<dbReference type="EMBL" id="BGPR01080139">
    <property type="protein sequence ID" value="GBL77526.1"/>
    <property type="molecule type" value="Genomic_DNA"/>
</dbReference>
<proteinExistence type="predicted"/>
<dbReference type="Proteomes" id="UP000499080">
    <property type="component" value="Unassembled WGS sequence"/>
</dbReference>